<comment type="similarity">
    <text evidence="1">Belongs to the virb1 family.</text>
</comment>
<name>A0A1I5ZHK8_9RHOB</name>
<dbReference type="RefSeq" id="WP_093013454.1">
    <property type="nucleotide sequence ID" value="NZ_FOXV01000010.1"/>
</dbReference>
<keyword evidence="3" id="KW-0732">Signal</keyword>
<evidence type="ECO:0000256" key="3">
    <source>
        <dbReference type="SAM" id="SignalP"/>
    </source>
</evidence>
<dbReference type="EMBL" id="FOXV01000010">
    <property type="protein sequence ID" value="SFQ55964.1"/>
    <property type="molecule type" value="Genomic_DNA"/>
</dbReference>
<protein>
    <submittedName>
        <fullName evidence="5">Transglycosylase SLT domain-containing protein</fullName>
    </submittedName>
</protein>
<dbReference type="InterPro" id="IPR023346">
    <property type="entry name" value="Lysozyme-like_dom_sf"/>
</dbReference>
<dbReference type="STRING" id="93684.SAMN05421853_11043"/>
<sequence>MLLRTLIASLAISCTAGMAATSDTLDLMQKAEDLPLFVKPDPSPQAVAASPRPKARRDQLPTARWGKTGQRAIWTRATLSALNGHASRLPEIVPRDIEEWCPAYPEANRRDREAFWVGLVSTLVKHESTYRPTVIGGGGRWHGLLQILPSTARLYNCRATTGAALLDGPANLSCGLRIMARTVSRDGVVSQGMRGVAADWGPFHSGSKRRDMMAWTREQTYCQPIFNTRPVARPAPPIEVAEDG</sequence>
<accession>A0A1I5ZHK8</accession>
<organism evidence="5 6">
    <name type="scientific">Roseivivax halotolerans</name>
    <dbReference type="NCBI Taxonomy" id="93684"/>
    <lineage>
        <taxon>Bacteria</taxon>
        <taxon>Pseudomonadati</taxon>
        <taxon>Pseudomonadota</taxon>
        <taxon>Alphaproteobacteria</taxon>
        <taxon>Rhodobacterales</taxon>
        <taxon>Roseobacteraceae</taxon>
        <taxon>Roseivivax</taxon>
    </lineage>
</organism>
<dbReference type="AlphaFoldDB" id="A0A1I5ZHK8"/>
<evidence type="ECO:0000256" key="2">
    <source>
        <dbReference type="SAM" id="MobiDB-lite"/>
    </source>
</evidence>
<proteinExistence type="inferred from homology"/>
<gene>
    <name evidence="5" type="ORF">SAMN05421853_11043</name>
</gene>
<dbReference type="Pfam" id="PF01464">
    <property type="entry name" value="SLT"/>
    <property type="match status" value="1"/>
</dbReference>
<evidence type="ECO:0000256" key="1">
    <source>
        <dbReference type="ARBA" id="ARBA00009387"/>
    </source>
</evidence>
<evidence type="ECO:0000313" key="6">
    <source>
        <dbReference type="Proteomes" id="UP000243106"/>
    </source>
</evidence>
<feature type="signal peptide" evidence="3">
    <location>
        <begin position="1"/>
        <end position="19"/>
    </location>
</feature>
<feature type="chain" id="PRO_5017262888" evidence="3">
    <location>
        <begin position="20"/>
        <end position="244"/>
    </location>
</feature>
<evidence type="ECO:0000259" key="4">
    <source>
        <dbReference type="Pfam" id="PF01464"/>
    </source>
</evidence>
<reference evidence="6" key="1">
    <citation type="submission" date="2016-10" db="EMBL/GenBank/DDBJ databases">
        <authorList>
            <person name="Varghese N."/>
            <person name="Submissions S."/>
        </authorList>
    </citation>
    <scope>NUCLEOTIDE SEQUENCE [LARGE SCALE GENOMIC DNA]</scope>
    <source>
        <strain evidence="6">JCM 10271</strain>
    </source>
</reference>
<dbReference type="InterPro" id="IPR008258">
    <property type="entry name" value="Transglycosylase_SLT_dom_1"/>
</dbReference>
<evidence type="ECO:0000313" key="5">
    <source>
        <dbReference type="EMBL" id="SFQ55964.1"/>
    </source>
</evidence>
<dbReference type="Gene3D" id="1.10.530.10">
    <property type="match status" value="1"/>
</dbReference>
<keyword evidence="6" id="KW-1185">Reference proteome</keyword>
<dbReference type="SUPFAM" id="SSF53955">
    <property type="entry name" value="Lysozyme-like"/>
    <property type="match status" value="1"/>
</dbReference>
<feature type="region of interest" description="Disordered" evidence="2">
    <location>
        <begin position="41"/>
        <end position="60"/>
    </location>
</feature>
<dbReference type="Proteomes" id="UP000243106">
    <property type="component" value="Unassembled WGS sequence"/>
</dbReference>
<feature type="domain" description="Transglycosylase SLT" evidence="4">
    <location>
        <begin position="111"/>
        <end position="184"/>
    </location>
</feature>